<dbReference type="AlphaFoldDB" id="A0A323VE35"/>
<dbReference type="EMBL" id="JACIBU010000001">
    <property type="protein sequence ID" value="MBB3677762.1"/>
    <property type="molecule type" value="Genomic_DNA"/>
</dbReference>
<name>A0A323VE35_9ACTN</name>
<organism evidence="2 3">
    <name type="scientific">Modestobacter versicolor</name>
    <dbReference type="NCBI Taxonomy" id="429133"/>
    <lineage>
        <taxon>Bacteria</taxon>
        <taxon>Bacillati</taxon>
        <taxon>Actinomycetota</taxon>
        <taxon>Actinomycetes</taxon>
        <taxon>Geodermatophilales</taxon>
        <taxon>Geodermatophilaceae</taxon>
        <taxon>Modestobacter</taxon>
    </lineage>
</organism>
<evidence type="ECO:0000313" key="3">
    <source>
        <dbReference type="Proteomes" id="UP000247602"/>
    </source>
</evidence>
<accession>A0A323VE35</accession>
<evidence type="ECO:0000313" key="2">
    <source>
        <dbReference type="EMBL" id="PZA21536.1"/>
    </source>
</evidence>
<proteinExistence type="predicted"/>
<dbReference type="RefSeq" id="WP_110552104.1">
    <property type="nucleotide sequence ID" value="NZ_JACIBU010000001.1"/>
</dbReference>
<comment type="caution">
    <text evidence="2">The sequence shown here is derived from an EMBL/GenBank/DDBJ whole genome shotgun (WGS) entry which is preliminary data.</text>
</comment>
<dbReference type="Proteomes" id="UP000580718">
    <property type="component" value="Unassembled WGS sequence"/>
</dbReference>
<reference evidence="1 4" key="2">
    <citation type="submission" date="2020-08" db="EMBL/GenBank/DDBJ databases">
        <title>Sequencing the genomes of 1000 actinobacteria strains.</title>
        <authorList>
            <person name="Klenk H.-P."/>
        </authorList>
    </citation>
    <scope>NUCLEOTIDE SEQUENCE [LARGE SCALE GENOMIC DNA]</scope>
    <source>
        <strain evidence="1 4">DSM 16678</strain>
    </source>
</reference>
<evidence type="ECO:0000313" key="4">
    <source>
        <dbReference type="Proteomes" id="UP000580718"/>
    </source>
</evidence>
<dbReference type="EMBL" id="QKNV01000082">
    <property type="protein sequence ID" value="PZA21536.1"/>
    <property type="molecule type" value="Genomic_DNA"/>
</dbReference>
<reference evidence="2 3" key="1">
    <citation type="submission" date="2018-06" db="EMBL/GenBank/DDBJ databases">
        <title>Draft genome sequence of Modestobacter versicolor CP153-2.</title>
        <authorList>
            <person name="Gundlapally S.R."/>
        </authorList>
    </citation>
    <scope>NUCLEOTIDE SEQUENCE [LARGE SCALE GENOMIC DNA]</scope>
    <source>
        <strain evidence="2 3">CP153-2</strain>
    </source>
</reference>
<sequence>MSFIFGGVRGREDPELVAGNRRTRMHYARDVNDQRALADDRPTIRRSRNWTWLAVAVVVMAVLGFAGSRGAEDVPLAADCDTVAIGVASSQVTAGQALRYRLTGPDETAYVVTLDGTPVRGNAGSTVSYTPTAAGPALQLQQCLSPTLLLAAPAGDGPHELAVLRVADDGTTEQVATTTVTVSGTR</sequence>
<gene>
    <name evidence="2" type="ORF">DMO24_09750</name>
    <name evidence="1" type="ORF">FHX36_003497</name>
</gene>
<protein>
    <submittedName>
        <fullName evidence="2">Uncharacterized protein</fullName>
    </submittedName>
</protein>
<keyword evidence="3" id="KW-1185">Reference proteome</keyword>
<dbReference type="Proteomes" id="UP000247602">
    <property type="component" value="Unassembled WGS sequence"/>
</dbReference>
<evidence type="ECO:0000313" key="1">
    <source>
        <dbReference type="EMBL" id="MBB3677762.1"/>
    </source>
</evidence>
<dbReference type="OrthoDB" id="5181420at2"/>